<evidence type="ECO:0000256" key="17">
    <source>
        <dbReference type="RuleBase" id="RU362117"/>
    </source>
</evidence>
<dbReference type="InterPro" id="IPR036150">
    <property type="entry name" value="Cyt_b/b6_C_sf"/>
</dbReference>
<feature type="transmembrane region" description="Helical" evidence="17">
    <location>
        <begin position="172"/>
        <end position="195"/>
    </location>
</feature>
<keyword evidence="7 17" id="KW-0679">Respiratory chain</keyword>
<keyword evidence="8 17" id="KW-0812">Transmembrane</keyword>
<feature type="transmembrane region" description="Helical" evidence="17">
    <location>
        <begin position="72"/>
        <end position="94"/>
    </location>
</feature>
<organism evidence="20">
    <name type="scientific">Heterakis gallinarum</name>
    <dbReference type="NCBI Taxonomy" id="65465"/>
    <lineage>
        <taxon>Eukaryota</taxon>
        <taxon>Metazoa</taxon>
        <taxon>Ecdysozoa</taxon>
        <taxon>Nematoda</taxon>
        <taxon>Chromadorea</taxon>
        <taxon>Rhabditida</taxon>
        <taxon>Spirurina</taxon>
        <taxon>Ascaridomorpha</taxon>
        <taxon>Heterakoidea</taxon>
        <taxon>Heterakidae</taxon>
        <taxon>Heterakis</taxon>
    </lineage>
</organism>
<dbReference type="RefSeq" id="YP_009243348.1">
    <property type="nucleotide sequence ID" value="NC_029839.1"/>
</dbReference>
<comment type="cofactor">
    <cofactor evidence="17">
        <name>heme b</name>
        <dbReference type="ChEBI" id="CHEBI:60344"/>
    </cofactor>
    <text evidence="17">Binds 2 heme groups non-covalently.</text>
</comment>
<evidence type="ECO:0000256" key="11">
    <source>
        <dbReference type="ARBA" id="ARBA00022982"/>
    </source>
</evidence>
<comment type="subunit">
    <text evidence="3">The main subunits of complex b-c1 are: cytochrome b, cytochrome c1 and the Rieske protein.</text>
</comment>
<evidence type="ECO:0000259" key="18">
    <source>
        <dbReference type="PROSITE" id="PS51002"/>
    </source>
</evidence>
<evidence type="ECO:0000259" key="19">
    <source>
        <dbReference type="PROSITE" id="PS51003"/>
    </source>
</evidence>
<keyword evidence="11 17" id="KW-0249">Electron transport</keyword>
<feature type="transmembrane region" description="Helical" evidence="17">
    <location>
        <begin position="135"/>
        <end position="160"/>
    </location>
</feature>
<accession>A0A142I184</accession>
<evidence type="ECO:0000256" key="9">
    <source>
        <dbReference type="ARBA" id="ARBA00022723"/>
    </source>
</evidence>
<evidence type="ECO:0000256" key="12">
    <source>
        <dbReference type="ARBA" id="ARBA00022989"/>
    </source>
</evidence>
<dbReference type="GO" id="GO:0008121">
    <property type="term" value="F:quinol-cytochrome-c reductase activity"/>
    <property type="evidence" value="ECO:0007669"/>
    <property type="project" value="TreeGrafter"/>
</dbReference>
<dbReference type="InterPro" id="IPR048260">
    <property type="entry name" value="Cytochrome_b_C_euk/bac"/>
</dbReference>
<dbReference type="GO" id="GO:0005743">
    <property type="term" value="C:mitochondrial inner membrane"/>
    <property type="evidence" value="ECO:0007669"/>
    <property type="project" value="UniProtKB-SubCell"/>
</dbReference>
<dbReference type="PROSITE" id="PS51003">
    <property type="entry name" value="CYTB_CTER"/>
    <property type="match status" value="1"/>
</dbReference>
<feature type="domain" description="Cytochrome b/b6 C-terminal region profile" evidence="19">
    <location>
        <begin position="205"/>
        <end position="371"/>
    </location>
</feature>
<proteinExistence type="inferred from homology"/>
<gene>
    <name evidence="20" type="primary">CYTB</name>
</gene>
<dbReference type="CDD" id="cd00290">
    <property type="entry name" value="cytochrome_b_C"/>
    <property type="match status" value="1"/>
</dbReference>
<keyword evidence="10" id="KW-0999">Mitochondrion inner membrane</keyword>
<dbReference type="PANTHER" id="PTHR19271:SF16">
    <property type="entry name" value="CYTOCHROME B"/>
    <property type="match status" value="1"/>
</dbReference>
<evidence type="ECO:0000256" key="5">
    <source>
        <dbReference type="ARBA" id="ARBA00022448"/>
    </source>
</evidence>
<keyword evidence="16 17" id="KW-0472">Membrane</keyword>
<keyword evidence="14" id="KW-0830">Ubiquinone</keyword>
<evidence type="ECO:0000256" key="15">
    <source>
        <dbReference type="ARBA" id="ARBA00023128"/>
    </source>
</evidence>
<evidence type="ECO:0000256" key="7">
    <source>
        <dbReference type="ARBA" id="ARBA00022660"/>
    </source>
</evidence>
<feature type="transmembrane region" description="Helical" evidence="17">
    <location>
        <begin position="311"/>
        <end position="331"/>
    </location>
</feature>
<keyword evidence="12 17" id="KW-1133">Transmembrane helix</keyword>
<name>A0A142I184_9BILA</name>
<feature type="transmembrane region" description="Helical" evidence="17">
    <location>
        <begin position="106"/>
        <end position="128"/>
    </location>
</feature>
<dbReference type="InterPro" id="IPR005798">
    <property type="entry name" value="Cyt_b/b6_C"/>
</dbReference>
<feature type="transmembrane region" description="Helical" evidence="17">
    <location>
        <begin position="282"/>
        <end position="305"/>
    </location>
</feature>
<evidence type="ECO:0000256" key="1">
    <source>
        <dbReference type="ARBA" id="ARBA00002566"/>
    </source>
</evidence>
<protein>
    <recommendedName>
        <fullName evidence="4 17">Cytochrome b</fullName>
    </recommendedName>
</protein>
<dbReference type="Gene3D" id="1.20.810.10">
    <property type="entry name" value="Cytochrome Bc1 Complex, Chain C"/>
    <property type="match status" value="1"/>
</dbReference>
<dbReference type="GeneID" id="27213750"/>
<dbReference type="AlphaFoldDB" id="A0A142I184"/>
<sequence length="375" mass="43790">MFRNLSLFVKQFILSLPASKALTLNWNFGSMLGMILVVQLLTGLYMSCYYSNDAELAFDSVQYIMYEVKMGWLARSLHFNNANFFFVFMFLHFFKGLFFQSYRLKGVWVLGMLMFVLTMLAAFTGYVLVWAQMSFWAGVVITSLLSVVPIWGHQIVVWVWGAYIMASTTLKFFFVVHFLIPWVILVLVGGHLLLLHETGSTSVIYCHGGVDKEFFGPYYWVKDMLNVFVWLLFFMFVFLFPFKLSDPEMFIEANPMVSPVHIVPEWYFLFAYAILRAIPNKILGVVALIMSVGIWFVFVLFNNFVSPMVRFHKFLVSFFLFNGIVLSWLGHCMVEDPFIFGSMFCTFMYFFLIFLIGVNSWLWKFLFVSVKSYVF</sequence>
<comment type="function">
    <text evidence="1 17">Component of the ubiquinol-cytochrome c reductase complex (complex III or cytochrome b-c1 complex) that is part of the mitochondrial respiratory chain. The b-c1 complex mediates electron transfer from ubiquinol to cytochrome c. Contributes to the generation of a proton gradient across the mitochondrial membrane that is then used for ATP synthesis.</text>
</comment>
<dbReference type="GO" id="GO:0046872">
    <property type="term" value="F:metal ion binding"/>
    <property type="evidence" value="ECO:0007669"/>
    <property type="project" value="UniProtKB-UniRule"/>
</dbReference>
<evidence type="ECO:0000256" key="6">
    <source>
        <dbReference type="ARBA" id="ARBA00022617"/>
    </source>
</evidence>
<dbReference type="InterPro" id="IPR016174">
    <property type="entry name" value="Di-haem_cyt_TM"/>
</dbReference>
<dbReference type="CTD" id="4519"/>
<evidence type="ECO:0000256" key="10">
    <source>
        <dbReference type="ARBA" id="ARBA00022792"/>
    </source>
</evidence>
<dbReference type="GO" id="GO:0016491">
    <property type="term" value="F:oxidoreductase activity"/>
    <property type="evidence" value="ECO:0007669"/>
    <property type="project" value="UniProtKB-UniRule"/>
</dbReference>
<evidence type="ECO:0000256" key="3">
    <source>
        <dbReference type="ARBA" id="ARBA00011649"/>
    </source>
</evidence>
<dbReference type="PROSITE" id="PS51002">
    <property type="entry name" value="CYTB_NTER"/>
    <property type="match status" value="1"/>
</dbReference>
<feature type="transmembrane region" description="Helical" evidence="17">
    <location>
        <begin position="224"/>
        <end position="244"/>
    </location>
</feature>
<keyword evidence="13 17" id="KW-0408">Iron</keyword>
<keyword evidence="9 17" id="KW-0479">Metal-binding</keyword>
<geneLocation type="mitochondrion" evidence="20"/>
<keyword evidence="5 17" id="KW-0813">Transport</keyword>
<dbReference type="InterPro" id="IPR005797">
    <property type="entry name" value="Cyt_b/b6_N"/>
</dbReference>
<evidence type="ECO:0000256" key="16">
    <source>
        <dbReference type="ARBA" id="ARBA00023136"/>
    </source>
</evidence>
<dbReference type="Pfam" id="PF00032">
    <property type="entry name" value="Cytochrom_B_C"/>
    <property type="match status" value="1"/>
</dbReference>
<feature type="domain" description="Cytochrome b/b6 N-terminal region profile" evidence="18">
    <location>
        <begin position="1"/>
        <end position="204"/>
    </location>
</feature>
<dbReference type="PANTHER" id="PTHR19271">
    <property type="entry name" value="CYTOCHROME B"/>
    <property type="match status" value="1"/>
</dbReference>
<dbReference type="GO" id="GO:0006122">
    <property type="term" value="P:mitochondrial electron transport, ubiquinol to cytochrome c"/>
    <property type="evidence" value="ECO:0007669"/>
    <property type="project" value="TreeGrafter"/>
</dbReference>
<keyword evidence="6 17" id="KW-0349">Heme</keyword>
<keyword evidence="15 17" id="KW-0496">Mitochondrion</keyword>
<comment type="subcellular location">
    <subcellularLocation>
        <location evidence="2">Mitochondrion inner membrane</location>
        <topology evidence="2">Multi-pass membrane protein</topology>
    </subcellularLocation>
</comment>
<evidence type="ECO:0000256" key="8">
    <source>
        <dbReference type="ARBA" id="ARBA00022692"/>
    </source>
</evidence>
<evidence type="ECO:0000256" key="14">
    <source>
        <dbReference type="ARBA" id="ARBA00023075"/>
    </source>
</evidence>
<dbReference type="SUPFAM" id="SSF81342">
    <property type="entry name" value="Transmembrane di-heme cytochromes"/>
    <property type="match status" value="1"/>
</dbReference>
<dbReference type="SUPFAM" id="SSF81648">
    <property type="entry name" value="a domain/subunit of cytochrome bc1 complex (Ubiquinol-cytochrome c reductase)"/>
    <property type="match status" value="1"/>
</dbReference>
<feature type="transmembrane region" description="Helical" evidence="17">
    <location>
        <begin position="31"/>
        <end position="51"/>
    </location>
</feature>
<evidence type="ECO:0000256" key="13">
    <source>
        <dbReference type="ARBA" id="ARBA00023004"/>
    </source>
</evidence>
<evidence type="ECO:0000313" key="20">
    <source>
        <dbReference type="EMBL" id="AMR36315.1"/>
    </source>
</evidence>
<evidence type="ECO:0000256" key="2">
    <source>
        <dbReference type="ARBA" id="ARBA00004448"/>
    </source>
</evidence>
<feature type="transmembrane region" description="Helical" evidence="17">
    <location>
        <begin position="256"/>
        <end position="275"/>
    </location>
</feature>
<comment type="similarity">
    <text evidence="17">Belongs to the cytochrome b family.</text>
</comment>
<dbReference type="EMBL" id="KU529973">
    <property type="protein sequence ID" value="AMR36315.1"/>
    <property type="molecule type" value="Genomic_DNA"/>
</dbReference>
<reference evidence="20" key="1">
    <citation type="journal article" date="2016" name="Infect. Genet. Evol.">
        <title>Mitochondrial genomes of Heterakis gallinae and Heterakis beramporia support that they belong to the infraorder Ascaridomorpha.</title>
        <authorList>
            <person name="Wang B.J."/>
            <person name="Gu X.B."/>
            <person name="Yang G.Y."/>
            <person name="Wang T."/>
            <person name="Lai W.M."/>
            <person name="Zhong Z.J."/>
            <person name="Liu G.H."/>
        </authorList>
    </citation>
    <scope>NUCLEOTIDE SEQUENCE</scope>
</reference>
<dbReference type="InterPro" id="IPR027387">
    <property type="entry name" value="Cytb/b6-like_sf"/>
</dbReference>
<dbReference type="Pfam" id="PF00033">
    <property type="entry name" value="Cytochrome_B"/>
    <property type="match status" value="1"/>
</dbReference>
<feature type="transmembrane region" description="Helical" evidence="17">
    <location>
        <begin position="338"/>
        <end position="363"/>
    </location>
</feature>
<evidence type="ECO:0000256" key="4">
    <source>
        <dbReference type="ARBA" id="ARBA00013531"/>
    </source>
</evidence>